<feature type="signal peptide" evidence="1">
    <location>
        <begin position="1"/>
        <end position="22"/>
    </location>
</feature>
<sequence>MKTLLNLFLIAILVCSFGICFAEEQVVKDPVKVDPVVDIVKCPPLMIDPSIITGTIQLGEGWNLIGVPVFTNIYTVSQFINAVEERSPEIYPILQLDRNMPPYRAPWWIVRLIAVYKDGGWEILYASNGSISDGGNIMLKNDYNMVPGEAYFVYLDYRGYPIDGGAPKTAVKVSGTCIGQSVSLDLNKGWTGASVLVHNCSGFIRMPVEGPITVQKDGAEFEGAASAESYPPNPPGVIEDPKIRCAISYNLGNLSYELDEQGIVGKMVAFWNNDRQEWETYELPYPKTGWPGHIPPPMHWRVIRPDEGFFIFTGENGVFVPNGKKCKIEYPYPPRRATATGWVTNAVSFDCPGYPFYLSPTQDMYPGIPMDGAMDEIKRQLSILSDTGLRCTVEGYYKNVEWYGVERPGLHQADVLMVETVAPADLENHSGQLSKFVDDNGIEKFILSEQIIPELAQILFFIEPANDTIKAELEKAVLKEGLYEQGCVVYGIQETNAEGQLSVFRVSFVKPLIEARIYF</sequence>
<evidence type="ECO:0000313" key="3">
    <source>
        <dbReference type="Proteomes" id="UP000230052"/>
    </source>
</evidence>
<name>A0A2J0KV13_9BACT</name>
<protein>
    <submittedName>
        <fullName evidence="2">Uncharacterized protein</fullName>
    </submittedName>
</protein>
<comment type="caution">
    <text evidence="2">The sequence shown here is derived from an EMBL/GenBank/DDBJ whole genome shotgun (WGS) entry which is preliminary data.</text>
</comment>
<reference evidence="2 3" key="1">
    <citation type="submission" date="2017-09" db="EMBL/GenBank/DDBJ databases">
        <title>Depth-based differentiation of microbial function through sediment-hosted aquifers and enrichment of novel symbionts in the deep terrestrial subsurface.</title>
        <authorList>
            <person name="Probst A.J."/>
            <person name="Ladd B."/>
            <person name="Jarett J.K."/>
            <person name="Geller-Mcgrath D.E."/>
            <person name="Sieber C.M."/>
            <person name="Emerson J.B."/>
            <person name="Anantharaman K."/>
            <person name="Thomas B.C."/>
            <person name="Malmstrom R."/>
            <person name="Stieglmeier M."/>
            <person name="Klingl A."/>
            <person name="Woyke T."/>
            <person name="Ryan C.M."/>
            <person name="Banfield J.F."/>
        </authorList>
    </citation>
    <scope>NUCLEOTIDE SEQUENCE [LARGE SCALE GENOMIC DNA]</scope>
    <source>
        <strain evidence="2">CG07_land_8_20_14_0_80_42_15</strain>
    </source>
</reference>
<dbReference type="AlphaFoldDB" id="A0A2J0KV13"/>
<evidence type="ECO:0000313" key="2">
    <source>
        <dbReference type="EMBL" id="PIU42331.1"/>
    </source>
</evidence>
<keyword evidence="1" id="KW-0732">Signal</keyword>
<feature type="chain" id="PRO_5014316637" evidence="1">
    <location>
        <begin position="23"/>
        <end position="519"/>
    </location>
</feature>
<dbReference type="Proteomes" id="UP000230052">
    <property type="component" value="Unassembled WGS sequence"/>
</dbReference>
<dbReference type="EMBL" id="PEWV01000010">
    <property type="protein sequence ID" value="PIU42331.1"/>
    <property type="molecule type" value="Genomic_DNA"/>
</dbReference>
<proteinExistence type="predicted"/>
<gene>
    <name evidence="2" type="ORF">COS99_00915</name>
</gene>
<evidence type="ECO:0000256" key="1">
    <source>
        <dbReference type="SAM" id="SignalP"/>
    </source>
</evidence>
<organism evidence="2 3">
    <name type="scientific">Candidatus Aquitaenariimonas noxiae</name>
    <dbReference type="NCBI Taxonomy" id="1974741"/>
    <lineage>
        <taxon>Bacteria</taxon>
        <taxon>Pseudomonadati</taxon>
        <taxon>Candidatus Omnitrophota</taxon>
        <taxon>Candidatus Aquitaenariimonas</taxon>
    </lineage>
</organism>
<accession>A0A2J0KV13</accession>